<dbReference type="InterPro" id="IPR036397">
    <property type="entry name" value="RNaseH_sf"/>
</dbReference>
<dbReference type="InterPro" id="IPR001878">
    <property type="entry name" value="Znf_CCHC"/>
</dbReference>
<evidence type="ECO:0000259" key="12">
    <source>
        <dbReference type="PROSITE" id="PS50804"/>
    </source>
</evidence>
<evidence type="ECO:0000256" key="5">
    <source>
        <dbReference type="ARBA" id="ARBA00022722"/>
    </source>
</evidence>
<dbReference type="AlphaFoldDB" id="A0ABD0MEG7"/>
<comment type="caution">
    <text evidence="14">The sequence shown here is derived from an EMBL/GenBank/DDBJ whole genome shotgun (WGS) entry which is preliminary data.</text>
</comment>
<dbReference type="SMART" id="SM00431">
    <property type="entry name" value="SCAN"/>
    <property type="match status" value="1"/>
</dbReference>
<dbReference type="Gene3D" id="3.10.20.370">
    <property type="match status" value="1"/>
</dbReference>
<dbReference type="SMART" id="SM00343">
    <property type="entry name" value="ZnF_C2HC"/>
    <property type="match status" value="1"/>
</dbReference>
<dbReference type="InterPro" id="IPR050951">
    <property type="entry name" value="Retrovirus_Pol_polyprotein"/>
</dbReference>
<organism evidence="14 15">
    <name type="scientific">Cirrhinus mrigala</name>
    <name type="common">Mrigala</name>
    <dbReference type="NCBI Taxonomy" id="683832"/>
    <lineage>
        <taxon>Eukaryota</taxon>
        <taxon>Metazoa</taxon>
        <taxon>Chordata</taxon>
        <taxon>Craniata</taxon>
        <taxon>Vertebrata</taxon>
        <taxon>Euteleostomi</taxon>
        <taxon>Actinopterygii</taxon>
        <taxon>Neopterygii</taxon>
        <taxon>Teleostei</taxon>
        <taxon>Ostariophysi</taxon>
        <taxon>Cypriniformes</taxon>
        <taxon>Cyprinidae</taxon>
        <taxon>Labeoninae</taxon>
        <taxon>Labeonini</taxon>
        <taxon>Cirrhinus</taxon>
    </lineage>
</organism>
<dbReference type="InterPro" id="IPR038269">
    <property type="entry name" value="SCAN_sf"/>
</dbReference>
<dbReference type="FunFam" id="3.10.20.370:FF:000001">
    <property type="entry name" value="Retrovirus-related Pol polyprotein from transposon 17.6-like protein"/>
    <property type="match status" value="1"/>
</dbReference>
<accession>A0ABD0MEG7</accession>
<keyword evidence="9" id="KW-0863">Zinc-finger</keyword>
<dbReference type="GO" id="GO:0008270">
    <property type="term" value="F:zinc ion binding"/>
    <property type="evidence" value="ECO:0007669"/>
    <property type="project" value="UniProtKB-KW"/>
</dbReference>
<evidence type="ECO:0000313" key="14">
    <source>
        <dbReference type="EMBL" id="KAL0147249.1"/>
    </source>
</evidence>
<feature type="domain" description="CCHC-type" evidence="11">
    <location>
        <begin position="255"/>
        <end position="271"/>
    </location>
</feature>
<dbReference type="SUPFAM" id="SSF57756">
    <property type="entry name" value="Retrovirus zinc finger-like domains"/>
    <property type="match status" value="1"/>
</dbReference>
<dbReference type="Proteomes" id="UP001529510">
    <property type="component" value="Unassembled WGS sequence"/>
</dbReference>
<dbReference type="Pfam" id="PF17917">
    <property type="entry name" value="RT_RNaseH"/>
    <property type="match status" value="1"/>
</dbReference>
<dbReference type="SUPFAM" id="SSF47353">
    <property type="entry name" value="Retrovirus capsid dimerization domain-like"/>
    <property type="match status" value="1"/>
</dbReference>
<keyword evidence="6" id="KW-0255">Endonuclease</keyword>
<dbReference type="Pfam" id="PF00078">
    <property type="entry name" value="RVT_1"/>
    <property type="match status" value="1"/>
</dbReference>
<dbReference type="GO" id="GO:0003964">
    <property type="term" value="F:RNA-directed DNA polymerase activity"/>
    <property type="evidence" value="ECO:0007669"/>
    <property type="project" value="UniProtKB-KW"/>
</dbReference>
<evidence type="ECO:0000256" key="4">
    <source>
        <dbReference type="ARBA" id="ARBA00022695"/>
    </source>
</evidence>
<feature type="domain" description="Integrase catalytic" evidence="13">
    <location>
        <begin position="486"/>
        <end position="575"/>
    </location>
</feature>
<dbReference type="EC" id="3.1.26.4" evidence="2"/>
<dbReference type="SUPFAM" id="SSF53098">
    <property type="entry name" value="Ribonuclease H-like"/>
    <property type="match status" value="1"/>
</dbReference>
<dbReference type="SUPFAM" id="SSF56672">
    <property type="entry name" value="DNA/RNA polymerases"/>
    <property type="match status" value="1"/>
</dbReference>
<evidence type="ECO:0000256" key="3">
    <source>
        <dbReference type="ARBA" id="ARBA00022679"/>
    </source>
</evidence>
<dbReference type="InterPro" id="IPR012337">
    <property type="entry name" value="RNaseH-like_sf"/>
</dbReference>
<evidence type="ECO:0000256" key="6">
    <source>
        <dbReference type="ARBA" id="ARBA00022759"/>
    </source>
</evidence>
<keyword evidence="7" id="KW-0378">Hydrolase</keyword>
<evidence type="ECO:0000256" key="2">
    <source>
        <dbReference type="ARBA" id="ARBA00012180"/>
    </source>
</evidence>
<dbReference type="PROSITE" id="PS50994">
    <property type="entry name" value="INTEGRASE"/>
    <property type="match status" value="1"/>
</dbReference>
<keyword evidence="9" id="KW-0479">Metal-binding</keyword>
<reference evidence="14 15" key="1">
    <citation type="submission" date="2024-05" db="EMBL/GenBank/DDBJ databases">
        <title>Genome sequencing and assembly of Indian major carp, Cirrhinus mrigala (Hamilton, 1822).</title>
        <authorList>
            <person name="Mohindra V."/>
            <person name="Chowdhury L.M."/>
            <person name="Lal K."/>
            <person name="Jena J.K."/>
        </authorList>
    </citation>
    <scope>NUCLEOTIDE SEQUENCE [LARGE SCALE GENOMIC DNA]</scope>
    <source>
        <strain evidence="14">CM1030</strain>
        <tissue evidence="14">Blood</tissue>
    </source>
</reference>
<dbReference type="InterPro" id="IPR000477">
    <property type="entry name" value="RT_dom"/>
</dbReference>
<sequence length="1081" mass="123577">MPKIPPLQQDEEKGEEQAMEEGAGGGEVIEDMEVLMTELANLLRAHMARTEGRETVRRQEHADQERRFKALQHQFSLLQMVVQARTSPILHISEADQEAPERPDVNPLDSDGQSLASVHRRSSNQAKDNTGPPFPKELYIRLKELFGKWIQPKGKTVEEMSEILILEQYLRMLSPEQQVWIRERDPKTAAEAASLADVFVAAWGKNKPWAWRPGNDRRTLDMPQIQQRKAEGTGKPPVGKPVSAKLNFAPKQLPKCYLCGQEGHTKPNCPKNPVQLTQLCVVPRRDVIRNSSISRTASVEVSGEKLFALIDAGSDQTHANRKFVPPALINSANKLPICCVHGDERLLPTANVYVKVKDQTYLLEVGVANNLHTSAGGITTLKAGMSYGGNQSKVEPVRGCWACTERKTRREKRQEKVKYAASRMSEDRTCDLPLNFHLPTDIIQMQQEDTSLKECFARAAEGRGELINGKMGTYVLIEGILYRQIGPQKQLAVPQCVREVYQLLGIKSLRTTLYHPQTDGLTERFNQTLKQMLRKFVSETGRDWDQWLPYLFFAYREVPQASTIFSPFELLYGHEVKGPLALLQEMWGGRRREEPTNVVFYVLQMREHLQRMTTLAQDHLGEAREQQKTWYDPRTRQKNLEVGQKVLVMLPCQESKLLAKWQGPYEVKRWLGHSTYEITMLSQDCSSKVFHVNLLKEWVPRPEKTQSLMIRRLEEGESDDQYLPGHQSRPSNVFSEYPGFTDLIEHNVVLRPDAVVKRQSYRIPERLQKTLMEELDLMLRLGIIEPSNSEWCHPIDRLGQSKYLTTMDLSKGYWQIPLTPSSRPLTAFRTPGGLFHFKVLPFGLHGAVATFQRLMDQVSCGLTFASAYLDIVVYSNTWEEHVQHLREVLGRLEKASLTVNPRACCLNQLQWTEESLKAFQDIQTALTTDTILHNPDFNQAFIVQAEASQRGIGAVLLQGPPEGRCPVAFISRKLFPREVHYSIVEKECLAVKWALDSLRYYLLGREFILETDHKALQWLEKMKDTNGRFTRWYLAMQPFRFKIQHVPGKANVTADYLSRCTNDILEGRGDVMARCVAAQEW</sequence>
<keyword evidence="5" id="KW-0540">Nuclease</keyword>
<dbReference type="Gene3D" id="3.10.10.10">
    <property type="entry name" value="HIV Type 1 Reverse Transcriptase, subunit A, domain 1"/>
    <property type="match status" value="2"/>
</dbReference>
<evidence type="ECO:0000256" key="7">
    <source>
        <dbReference type="ARBA" id="ARBA00022801"/>
    </source>
</evidence>
<protein>
    <recommendedName>
        <fullName evidence="2">ribonuclease H</fullName>
        <ecNumber evidence="2">3.1.26.4</ecNumber>
    </recommendedName>
</protein>
<dbReference type="EMBL" id="JAMKFB020000789">
    <property type="protein sequence ID" value="KAL0147249.1"/>
    <property type="molecule type" value="Genomic_DNA"/>
</dbReference>
<dbReference type="InterPro" id="IPR041373">
    <property type="entry name" value="RT_RNaseH"/>
</dbReference>
<comment type="similarity">
    <text evidence="1">Belongs to the beta type-B retroviral polymerase family. HERV class-II K(HML-2) pol subfamily.</text>
</comment>
<dbReference type="InterPro" id="IPR003309">
    <property type="entry name" value="SCAN_dom"/>
</dbReference>
<proteinExistence type="inferred from homology"/>
<dbReference type="PROSITE" id="PS50158">
    <property type="entry name" value="ZF_CCHC"/>
    <property type="match status" value="1"/>
</dbReference>
<dbReference type="CDD" id="cd01647">
    <property type="entry name" value="RT_LTR"/>
    <property type="match status" value="1"/>
</dbReference>
<dbReference type="Pfam" id="PF02023">
    <property type="entry name" value="SCAN"/>
    <property type="match status" value="1"/>
</dbReference>
<dbReference type="CDD" id="cd09274">
    <property type="entry name" value="RNase_HI_RT_Ty3"/>
    <property type="match status" value="1"/>
</dbReference>
<dbReference type="PANTHER" id="PTHR37984:SF5">
    <property type="entry name" value="PROTEIN NYNRIN-LIKE"/>
    <property type="match status" value="1"/>
</dbReference>
<evidence type="ECO:0000259" key="13">
    <source>
        <dbReference type="PROSITE" id="PS50994"/>
    </source>
</evidence>
<evidence type="ECO:0000256" key="8">
    <source>
        <dbReference type="ARBA" id="ARBA00022918"/>
    </source>
</evidence>
<dbReference type="PANTHER" id="PTHR37984">
    <property type="entry name" value="PROTEIN CBG26694"/>
    <property type="match status" value="1"/>
</dbReference>
<keyword evidence="4" id="KW-0548">Nucleotidyltransferase</keyword>
<dbReference type="InterPro" id="IPR043502">
    <property type="entry name" value="DNA/RNA_pol_sf"/>
</dbReference>
<feature type="region of interest" description="Disordered" evidence="10">
    <location>
        <begin position="1"/>
        <end position="27"/>
    </location>
</feature>
<dbReference type="Gene3D" id="3.30.70.270">
    <property type="match status" value="1"/>
</dbReference>
<keyword evidence="9" id="KW-0862">Zinc</keyword>
<gene>
    <name evidence="14" type="ORF">M9458_057442</name>
</gene>
<evidence type="ECO:0000256" key="10">
    <source>
        <dbReference type="SAM" id="MobiDB-lite"/>
    </source>
</evidence>
<dbReference type="InterPro" id="IPR036875">
    <property type="entry name" value="Znf_CCHC_sf"/>
</dbReference>
<evidence type="ECO:0000256" key="9">
    <source>
        <dbReference type="PROSITE-ProRule" id="PRU00047"/>
    </source>
</evidence>
<dbReference type="PROSITE" id="PS50804">
    <property type="entry name" value="SCAN_BOX"/>
    <property type="match status" value="1"/>
</dbReference>
<evidence type="ECO:0000256" key="1">
    <source>
        <dbReference type="ARBA" id="ARBA00010879"/>
    </source>
</evidence>
<evidence type="ECO:0000259" key="11">
    <source>
        <dbReference type="PROSITE" id="PS50158"/>
    </source>
</evidence>
<feature type="region of interest" description="Disordered" evidence="10">
    <location>
        <begin position="94"/>
        <end position="134"/>
    </location>
</feature>
<dbReference type="GO" id="GO:0004523">
    <property type="term" value="F:RNA-DNA hybrid ribonuclease activity"/>
    <property type="evidence" value="ECO:0007669"/>
    <property type="project" value="UniProtKB-EC"/>
</dbReference>
<keyword evidence="3" id="KW-0808">Transferase</keyword>
<feature type="domain" description="SCAN box" evidence="12">
    <location>
        <begin position="135"/>
        <end position="197"/>
    </location>
</feature>
<dbReference type="InterPro" id="IPR043128">
    <property type="entry name" value="Rev_trsase/Diguanyl_cyclase"/>
</dbReference>
<evidence type="ECO:0000313" key="15">
    <source>
        <dbReference type="Proteomes" id="UP001529510"/>
    </source>
</evidence>
<dbReference type="Gene3D" id="3.30.420.10">
    <property type="entry name" value="Ribonuclease H-like superfamily/Ribonuclease H"/>
    <property type="match status" value="1"/>
</dbReference>
<keyword evidence="15" id="KW-1185">Reference proteome</keyword>
<dbReference type="InterPro" id="IPR001584">
    <property type="entry name" value="Integrase_cat-core"/>
</dbReference>
<keyword evidence="8" id="KW-0695">RNA-directed DNA polymerase</keyword>
<name>A0ABD0MEG7_CIRMR</name>
<dbReference type="Gene3D" id="1.10.4020.10">
    <property type="entry name" value="DNA breaking-rejoining enzymes"/>
    <property type="match status" value="1"/>
</dbReference>